<dbReference type="Gene3D" id="3.30.1360.40">
    <property type="match status" value="1"/>
</dbReference>
<dbReference type="SMART" id="SM00797">
    <property type="entry name" value="AHS2"/>
    <property type="match status" value="1"/>
</dbReference>
<accession>A0A841AI02</accession>
<gene>
    <name evidence="7" type="ORF">HNR70_003024</name>
</gene>
<organism evidence="7 8">
    <name type="scientific">Brachybacterium aquaticum</name>
    <dbReference type="NCBI Taxonomy" id="1432564"/>
    <lineage>
        <taxon>Bacteria</taxon>
        <taxon>Bacillati</taxon>
        <taxon>Actinomycetota</taxon>
        <taxon>Actinomycetes</taxon>
        <taxon>Micrococcales</taxon>
        <taxon>Dermabacteraceae</taxon>
        <taxon>Brachybacterium</taxon>
    </lineage>
</organism>
<evidence type="ECO:0000256" key="3">
    <source>
        <dbReference type="ARBA" id="ARBA00022840"/>
    </source>
</evidence>
<dbReference type="EMBL" id="JACHLZ010000001">
    <property type="protein sequence ID" value="MBB5833211.1"/>
    <property type="molecule type" value="Genomic_DNA"/>
</dbReference>
<dbReference type="InterPro" id="IPR052708">
    <property type="entry name" value="PxpC"/>
</dbReference>
<dbReference type="SMART" id="SM00796">
    <property type="entry name" value="AHS1"/>
    <property type="match status" value="1"/>
</dbReference>
<evidence type="ECO:0000256" key="2">
    <source>
        <dbReference type="ARBA" id="ARBA00022801"/>
    </source>
</evidence>
<dbReference type="InterPro" id="IPR003778">
    <property type="entry name" value="CT_A_B"/>
</dbReference>
<sequence>MNEAGVEAIGAPGARGADETPGVHRALDGRAGTSLLPAPLAVHRAGKTALLAEYPDPAAVLAAAAAVRALAPAHLADLVPAERTLLLRGASGRDPQRFAALLAHLPAAEDAHGEVGEVSVGIVYDGEDLGEVADLLGMSTDALISAHSGTVWEAAFGGFAPGFAYLLPVAEPGAAPHDRDAGGSNGDVGRAGAGAPPVPALPPWEVPRRAEPRTAVPAGAVGLAAGYCGIYPRPSPGGWQLIGRSDAALFDVRRDPPALLTPGTRVHFAPQRALTRATPPRAGAPFPSSAFAQSAPALALQRAREAAAVQARAVQARALQAGAMPERAVSSLRARRGESTGTAARPATASGAAPTSEPTTGPASEARPALEVLAPGPLTLLEDGGRPGRAAIGVSPSGAFDRGALSRANLAVGNPSGAAVLETVAGPLALRVTAPTVVAISGALAPLTVERADEEVGPVDLASEDARERAIALDPGDRLEVGPAAAGLRLVLAVRGGVAGIRRDGETAADPDTLVLGARCRDTLSGLGPAPLQVGDVLLVGSEHGLDAVPPPAEITGEHAVDAHDSDTADTADPGAPSAPLLVPVRLGPRDALLGAAAVAAFLAAEWTVRPDSDRVGVRLDGPPLPVPDGAAGVPSEPMLPGAVQIPPSGLPVVFGPDHPTTGGYPVIAVVTRAGLDALAQAAAGTALRFTDAADCDAASSDAVRG</sequence>
<feature type="domain" description="Carboxyltransferase" evidence="5">
    <location>
        <begin position="40"/>
        <end position="260"/>
    </location>
</feature>
<dbReference type="PANTHER" id="PTHR43309">
    <property type="entry name" value="5-OXOPROLINASE SUBUNIT C"/>
    <property type="match status" value="1"/>
</dbReference>
<evidence type="ECO:0000256" key="1">
    <source>
        <dbReference type="ARBA" id="ARBA00022741"/>
    </source>
</evidence>
<dbReference type="SUPFAM" id="SSF50891">
    <property type="entry name" value="Cyclophilin-like"/>
    <property type="match status" value="3"/>
</dbReference>
<feature type="region of interest" description="Disordered" evidence="4">
    <location>
        <begin position="332"/>
        <end position="366"/>
    </location>
</feature>
<dbReference type="InterPro" id="IPR029000">
    <property type="entry name" value="Cyclophilin-like_dom_sf"/>
</dbReference>
<keyword evidence="1" id="KW-0547">Nucleotide-binding</keyword>
<dbReference type="Pfam" id="PF02682">
    <property type="entry name" value="CT_C_D"/>
    <property type="match status" value="2"/>
</dbReference>
<dbReference type="AlphaFoldDB" id="A0A841AI02"/>
<dbReference type="GO" id="GO:0016787">
    <property type="term" value="F:hydrolase activity"/>
    <property type="evidence" value="ECO:0007669"/>
    <property type="project" value="UniProtKB-KW"/>
</dbReference>
<name>A0A841AI02_9MICO</name>
<feature type="compositionally biased region" description="Gly residues" evidence="4">
    <location>
        <begin position="183"/>
        <end position="192"/>
    </location>
</feature>
<evidence type="ECO:0000256" key="4">
    <source>
        <dbReference type="SAM" id="MobiDB-lite"/>
    </source>
</evidence>
<dbReference type="PANTHER" id="PTHR43309:SF3">
    <property type="entry name" value="5-OXOPROLINASE SUBUNIT C"/>
    <property type="match status" value="1"/>
</dbReference>
<keyword evidence="2" id="KW-0378">Hydrolase</keyword>
<keyword evidence="3" id="KW-0067">ATP-binding</keyword>
<dbReference type="RefSeq" id="WP_312857696.1">
    <property type="nucleotide sequence ID" value="NZ_JACHLZ010000001.1"/>
</dbReference>
<evidence type="ECO:0000313" key="8">
    <source>
        <dbReference type="Proteomes" id="UP000588158"/>
    </source>
</evidence>
<feature type="domain" description="Carboxyltransferase" evidence="6">
    <location>
        <begin position="391"/>
        <end position="704"/>
    </location>
</feature>
<evidence type="ECO:0000259" key="5">
    <source>
        <dbReference type="SMART" id="SM00796"/>
    </source>
</evidence>
<dbReference type="GO" id="GO:0005524">
    <property type="term" value="F:ATP binding"/>
    <property type="evidence" value="ECO:0007669"/>
    <property type="project" value="UniProtKB-KW"/>
</dbReference>
<protein>
    <submittedName>
        <fullName evidence="7">Biotin-dependent carboxylase-like uncharacterized protein</fullName>
    </submittedName>
</protein>
<feature type="region of interest" description="Disordered" evidence="4">
    <location>
        <begin position="176"/>
        <end position="202"/>
    </location>
</feature>
<evidence type="ECO:0000313" key="7">
    <source>
        <dbReference type="EMBL" id="MBB5833211.1"/>
    </source>
</evidence>
<reference evidence="7 8" key="1">
    <citation type="submission" date="2020-08" db="EMBL/GenBank/DDBJ databases">
        <title>Sequencing the genomes of 1000 actinobacteria strains.</title>
        <authorList>
            <person name="Klenk H.-P."/>
        </authorList>
    </citation>
    <scope>NUCLEOTIDE SEQUENCE [LARGE SCALE GENOMIC DNA]</scope>
    <source>
        <strain evidence="7 8">DSM 28796</strain>
    </source>
</reference>
<proteinExistence type="predicted"/>
<dbReference type="Proteomes" id="UP000588158">
    <property type="component" value="Unassembled WGS sequence"/>
</dbReference>
<feature type="compositionally biased region" description="Low complexity" evidence="4">
    <location>
        <begin position="339"/>
        <end position="360"/>
    </location>
</feature>
<dbReference type="InterPro" id="IPR003833">
    <property type="entry name" value="CT_C_D"/>
</dbReference>
<dbReference type="Pfam" id="PF02626">
    <property type="entry name" value="CT_A_B"/>
    <property type="match status" value="1"/>
</dbReference>
<dbReference type="Gene3D" id="2.40.100.10">
    <property type="entry name" value="Cyclophilin-like"/>
    <property type="match status" value="2"/>
</dbReference>
<evidence type="ECO:0000259" key="6">
    <source>
        <dbReference type="SMART" id="SM00797"/>
    </source>
</evidence>
<feature type="region of interest" description="Disordered" evidence="4">
    <location>
        <begin position="1"/>
        <end position="21"/>
    </location>
</feature>
<comment type="caution">
    <text evidence="7">The sequence shown here is derived from an EMBL/GenBank/DDBJ whole genome shotgun (WGS) entry which is preliminary data.</text>
</comment>
<keyword evidence="8" id="KW-1185">Reference proteome</keyword>